<evidence type="ECO:0000313" key="2">
    <source>
        <dbReference type="Proteomes" id="UP000289738"/>
    </source>
</evidence>
<dbReference type="InterPro" id="IPR036543">
    <property type="entry name" value="Guanylate-bd_C_sf"/>
</dbReference>
<dbReference type="EMBL" id="SDMP01000002">
    <property type="protein sequence ID" value="RYR74369.1"/>
    <property type="molecule type" value="Genomic_DNA"/>
</dbReference>
<comment type="caution">
    <text evidence="1">The sequence shown here is derived from an EMBL/GenBank/DDBJ whole genome shotgun (WGS) entry which is preliminary data.</text>
</comment>
<reference evidence="1 2" key="1">
    <citation type="submission" date="2019-01" db="EMBL/GenBank/DDBJ databases">
        <title>Sequencing of cultivated peanut Arachis hypogaea provides insights into genome evolution and oil improvement.</title>
        <authorList>
            <person name="Chen X."/>
        </authorList>
    </citation>
    <scope>NUCLEOTIDE SEQUENCE [LARGE SCALE GENOMIC DNA]</scope>
    <source>
        <strain evidence="2">cv. Fuhuasheng</strain>
        <tissue evidence="1">Leaves</tissue>
    </source>
</reference>
<protein>
    <submittedName>
        <fullName evidence="1">Uncharacterized protein</fullName>
    </submittedName>
</protein>
<dbReference type="GO" id="GO:0003924">
    <property type="term" value="F:GTPase activity"/>
    <property type="evidence" value="ECO:0007669"/>
    <property type="project" value="InterPro"/>
</dbReference>
<proteinExistence type="predicted"/>
<name>A0A445EG84_ARAHY</name>
<sequence>MRSFDQQHFGRHHAGKSVIQLDEEIHKVYRNRNVILKNEYQSSKLCEALYTNCEDMMDRLQVLRLPSMANFNAFFCAFFCHNCSSSSADEDVGEI</sequence>
<evidence type="ECO:0000313" key="1">
    <source>
        <dbReference type="EMBL" id="RYR74369.1"/>
    </source>
</evidence>
<dbReference type="Proteomes" id="UP000289738">
    <property type="component" value="Chromosome A02"/>
</dbReference>
<keyword evidence="2" id="KW-1185">Reference proteome</keyword>
<dbReference type="AlphaFoldDB" id="A0A445EG84"/>
<organism evidence="1 2">
    <name type="scientific">Arachis hypogaea</name>
    <name type="common">Peanut</name>
    <dbReference type="NCBI Taxonomy" id="3818"/>
    <lineage>
        <taxon>Eukaryota</taxon>
        <taxon>Viridiplantae</taxon>
        <taxon>Streptophyta</taxon>
        <taxon>Embryophyta</taxon>
        <taxon>Tracheophyta</taxon>
        <taxon>Spermatophyta</taxon>
        <taxon>Magnoliopsida</taxon>
        <taxon>eudicotyledons</taxon>
        <taxon>Gunneridae</taxon>
        <taxon>Pentapetalae</taxon>
        <taxon>rosids</taxon>
        <taxon>fabids</taxon>
        <taxon>Fabales</taxon>
        <taxon>Fabaceae</taxon>
        <taxon>Papilionoideae</taxon>
        <taxon>50 kb inversion clade</taxon>
        <taxon>dalbergioids sensu lato</taxon>
        <taxon>Dalbergieae</taxon>
        <taxon>Pterocarpus clade</taxon>
        <taxon>Arachis</taxon>
    </lineage>
</organism>
<dbReference type="SUPFAM" id="SSF48340">
    <property type="entry name" value="Interferon-induced guanylate-binding protein 1 (GBP1), C-terminal domain"/>
    <property type="match status" value="1"/>
</dbReference>
<accession>A0A445EG84</accession>
<dbReference type="STRING" id="3818.A0A445EG84"/>
<gene>
    <name evidence="1" type="ORF">Ahy_A02g009055</name>
</gene>
<dbReference type="GO" id="GO:0005525">
    <property type="term" value="F:GTP binding"/>
    <property type="evidence" value="ECO:0007669"/>
    <property type="project" value="InterPro"/>
</dbReference>